<organism evidence="5 6">
    <name type="scientific">Paracoccus sulfuroxidans</name>
    <dbReference type="NCBI Taxonomy" id="384678"/>
    <lineage>
        <taxon>Bacteria</taxon>
        <taxon>Pseudomonadati</taxon>
        <taxon>Pseudomonadota</taxon>
        <taxon>Alphaproteobacteria</taxon>
        <taxon>Rhodobacterales</taxon>
        <taxon>Paracoccaceae</taxon>
        <taxon>Paracoccus</taxon>
    </lineage>
</organism>
<dbReference type="GO" id="GO:0016846">
    <property type="term" value="F:carbon-sulfur lyase activity"/>
    <property type="evidence" value="ECO:0007669"/>
    <property type="project" value="InterPro"/>
</dbReference>
<evidence type="ECO:0000313" key="5">
    <source>
        <dbReference type="EMBL" id="TWI35021.1"/>
    </source>
</evidence>
<dbReference type="SUPFAM" id="SSF51316">
    <property type="entry name" value="Mss4-like"/>
    <property type="match status" value="1"/>
</dbReference>
<accession>A0A562NSH7</accession>
<dbReference type="Proteomes" id="UP000316225">
    <property type="component" value="Unassembled WGS sequence"/>
</dbReference>
<keyword evidence="2" id="KW-0479">Metal-binding</keyword>
<reference evidence="5 6" key="1">
    <citation type="journal article" date="2015" name="Stand. Genomic Sci.">
        <title>Genomic Encyclopedia of Bacterial and Archaeal Type Strains, Phase III: the genomes of soil and plant-associated and newly described type strains.</title>
        <authorList>
            <person name="Whitman W.B."/>
            <person name="Woyke T."/>
            <person name="Klenk H.P."/>
            <person name="Zhou Y."/>
            <person name="Lilburn T.G."/>
            <person name="Beck B.J."/>
            <person name="De Vos P."/>
            <person name="Vandamme P."/>
            <person name="Eisen J.A."/>
            <person name="Garrity G."/>
            <person name="Hugenholtz P."/>
            <person name="Kyrpides N.C."/>
        </authorList>
    </citation>
    <scope>NUCLEOTIDE SEQUENCE [LARGE SCALE GENOMIC DNA]</scope>
    <source>
        <strain evidence="5 6">CGMCC 1.5364</strain>
    </source>
</reference>
<sequence length="117" mass="12733">MAKQHYSGGCQCGSVTYETEADLDHTFTCNCSRCQRIGAVLTFVPREDFHLIKDGPVSEYLFNKMVIHHLFCPTCGIESYARGIGPDGMEMVAVNVNCLEGVNPRSLNSQAVDGASA</sequence>
<dbReference type="InterPro" id="IPR052355">
    <property type="entry name" value="CENP-V-like"/>
</dbReference>
<gene>
    <name evidence="5" type="ORF">IQ24_01530</name>
</gene>
<protein>
    <recommendedName>
        <fullName evidence="4">CENP-V/GFA domain-containing protein</fullName>
    </recommendedName>
</protein>
<comment type="similarity">
    <text evidence="1">Belongs to the Gfa family.</text>
</comment>
<evidence type="ECO:0000256" key="3">
    <source>
        <dbReference type="ARBA" id="ARBA00022833"/>
    </source>
</evidence>
<dbReference type="InterPro" id="IPR011057">
    <property type="entry name" value="Mss4-like_sf"/>
</dbReference>
<comment type="caution">
    <text evidence="5">The sequence shown here is derived from an EMBL/GenBank/DDBJ whole genome shotgun (WGS) entry which is preliminary data.</text>
</comment>
<evidence type="ECO:0000256" key="1">
    <source>
        <dbReference type="ARBA" id="ARBA00005495"/>
    </source>
</evidence>
<dbReference type="Gene3D" id="2.170.150.70">
    <property type="match status" value="1"/>
</dbReference>
<dbReference type="RefSeq" id="WP_145397232.1">
    <property type="nucleotide sequence ID" value="NZ_VLKU01000004.1"/>
</dbReference>
<keyword evidence="3" id="KW-0862">Zinc</keyword>
<dbReference type="GO" id="GO:0046872">
    <property type="term" value="F:metal ion binding"/>
    <property type="evidence" value="ECO:0007669"/>
    <property type="project" value="UniProtKB-KW"/>
</dbReference>
<evidence type="ECO:0000313" key="6">
    <source>
        <dbReference type="Proteomes" id="UP000316225"/>
    </source>
</evidence>
<dbReference type="PANTHER" id="PTHR28620">
    <property type="entry name" value="CENTROMERE PROTEIN V"/>
    <property type="match status" value="1"/>
</dbReference>
<dbReference type="PROSITE" id="PS51891">
    <property type="entry name" value="CENP_V_GFA"/>
    <property type="match status" value="1"/>
</dbReference>
<evidence type="ECO:0000259" key="4">
    <source>
        <dbReference type="PROSITE" id="PS51891"/>
    </source>
</evidence>
<dbReference type="Pfam" id="PF04828">
    <property type="entry name" value="GFA"/>
    <property type="match status" value="1"/>
</dbReference>
<feature type="domain" description="CENP-V/GFA" evidence="4">
    <location>
        <begin position="6"/>
        <end position="113"/>
    </location>
</feature>
<dbReference type="OrthoDB" id="9807246at2"/>
<name>A0A562NSH7_9RHOB</name>
<dbReference type="EMBL" id="VLKU01000004">
    <property type="protein sequence ID" value="TWI35021.1"/>
    <property type="molecule type" value="Genomic_DNA"/>
</dbReference>
<dbReference type="InterPro" id="IPR006913">
    <property type="entry name" value="CENP-V/GFA"/>
</dbReference>
<proteinExistence type="inferred from homology"/>
<keyword evidence="6" id="KW-1185">Reference proteome</keyword>
<evidence type="ECO:0000256" key="2">
    <source>
        <dbReference type="ARBA" id="ARBA00022723"/>
    </source>
</evidence>
<dbReference type="PANTHER" id="PTHR28620:SF1">
    <property type="entry name" value="CENP-V_GFA DOMAIN-CONTAINING PROTEIN"/>
    <property type="match status" value="1"/>
</dbReference>
<dbReference type="AlphaFoldDB" id="A0A562NSH7"/>